<organism evidence="1 2">
    <name type="scientific">Caerostris extrusa</name>
    <name type="common">Bark spider</name>
    <name type="synonym">Caerostris bankana</name>
    <dbReference type="NCBI Taxonomy" id="172846"/>
    <lineage>
        <taxon>Eukaryota</taxon>
        <taxon>Metazoa</taxon>
        <taxon>Ecdysozoa</taxon>
        <taxon>Arthropoda</taxon>
        <taxon>Chelicerata</taxon>
        <taxon>Arachnida</taxon>
        <taxon>Araneae</taxon>
        <taxon>Araneomorphae</taxon>
        <taxon>Entelegynae</taxon>
        <taxon>Araneoidea</taxon>
        <taxon>Araneidae</taxon>
        <taxon>Caerostris</taxon>
    </lineage>
</organism>
<gene>
    <name evidence="1" type="ORF">CEXT_240241</name>
</gene>
<protein>
    <submittedName>
        <fullName evidence="1">Uncharacterized protein</fullName>
    </submittedName>
</protein>
<evidence type="ECO:0000313" key="1">
    <source>
        <dbReference type="EMBL" id="GIY00641.1"/>
    </source>
</evidence>
<name>A0AAV4PXN4_CAEEX</name>
<dbReference type="Proteomes" id="UP001054945">
    <property type="component" value="Unassembled WGS sequence"/>
</dbReference>
<accession>A0AAV4PXN4</accession>
<comment type="caution">
    <text evidence="1">The sequence shown here is derived from an EMBL/GenBank/DDBJ whole genome shotgun (WGS) entry which is preliminary data.</text>
</comment>
<keyword evidence="2" id="KW-1185">Reference proteome</keyword>
<sequence length="80" mass="8651">MLSPRMPRHRYLPPVITALKEAATPPKSESAHLVSRGQISLCPDQVSITGDSTPGVDLPSVCRLLVVTGRLMRSLHCSFA</sequence>
<dbReference type="EMBL" id="BPLR01005209">
    <property type="protein sequence ID" value="GIY00641.1"/>
    <property type="molecule type" value="Genomic_DNA"/>
</dbReference>
<evidence type="ECO:0000313" key="2">
    <source>
        <dbReference type="Proteomes" id="UP001054945"/>
    </source>
</evidence>
<proteinExistence type="predicted"/>
<dbReference type="AlphaFoldDB" id="A0AAV4PXN4"/>
<reference evidence="1 2" key="1">
    <citation type="submission" date="2021-06" db="EMBL/GenBank/DDBJ databases">
        <title>Caerostris extrusa draft genome.</title>
        <authorList>
            <person name="Kono N."/>
            <person name="Arakawa K."/>
        </authorList>
    </citation>
    <scope>NUCLEOTIDE SEQUENCE [LARGE SCALE GENOMIC DNA]</scope>
</reference>